<dbReference type="Proteomes" id="UP000887226">
    <property type="component" value="Unassembled WGS sequence"/>
</dbReference>
<gene>
    <name evidence="2" type="ORF">BJ878DRAFT_328096</name>
</gene>
<evidence type="ECO:0000313" key="3">
    <source>
        <dbReference type="Proteomes" id="UP000887226"/>
    </source>
</evidence>
<reference evidence="2" key="1">
    <citation type="journal article" date="2021" name="IMA Fungus">
        <title>Genomic characterization of three marine fungi, including Emericellopsis atlantica sp. nov. with signatures of a generalist lifestyle and marine biomass degradation.</title>
        <authorList>
            <person name="Hagestad O.C."/>
            <person name="Hou L."/>
            <person name="Andersen J.H."/>
            <person name="Hansen E.H."/>
            <person name="Altermark B."/>
            <person name="Li C."/>
            <person name="Kuhnert E."/>
            <person name="Cox R.J."/>
            <person name="Crous P.W."/>
            <person name="Spatafora J.W."/>
            <person name="Lail K."/>
            <person name="Amirebrahimi M."/>
            <person name="Lipzen A."/>
            <person name="Pangilinan J."/>
            <person name="Andreopoulos W."/>
            <person name="Hayes R.D."/>
            <person name="Ng V."/>
            <person name="Grigoriev I.V."/>
            <person name="Jackson S.A."/>
            <person name="Sutton T.D.S."/>
            <person name="Dobson A.D.W."/>
            <person name="Rama T."/>
        </authorList>
    </citation>
    <scope>NUCLEOTIDE SEQUENCE</scope>
    <source>
        <strain evidence="2">TRa3180A</strain>
    </source>
</reference>
<proteinExistence type="predicted"/>
<name>A0A9P7Z5Z9_9HELO</name>
<protein>
    <recommendedName>
        <fullName evidence="1">Heterokaryon incompatibility domain-containing protein</fullName>
    </recommendedName>
</protein>
<sequence>MGLGYLYFDRYCIDQDDPVVMSLMLQAMDQIYENAILTIVSIYGDDDRAGLSGVSRVFWVTQPWCDIRSGSVVLSCPTFSRLIPDSKWVTRG</sequence>
<dbReference type="AlphaFoldDB" id="A0A9P7Z5Z9"/>
<dbReference type="InterPro" id="IPR010730">
    <property type="entry name" value="HET"/>
</dbReference>
<keyword evidence="3" id="KW-1185">Reference proteome</keyword>
<evidence type="ECO:0000259" key="1">
    <source>
        <dbReference type="Pfam" id="PF06985"/>
    </source>
</evidence>
<dbReference type="PANTHER" id="PTHR33112">
    <property type="entry name" value="DOMAIN PROTEIN, PUTATIVE-RELATED"/>
    <property type="match status" value="1"/>
</dbReference>
<organism evidence="2 3">
    <name type="scientific">Calycina marina</name>
    <dbReference type="NCBI Taxonomy" id="1763456"/>
    <lineage>
        <taxon>Eukaryota</taxon>
        <taxon>Fungi</taxon>
        <taxon>Dikarya</taxon>
        <taxon>Ascomycota</taxon>
        <taxon>Pezizomycotina</taxon>
        <taxon>Leotiomycetes</taxon>
        <taxon>Helotiales</taxon>
        <taxon>Pezizellaceae</taxon>
        <taxon>Calycina</taxon>
    </lineage>
</organism>
<accession>A0A9P7Z5Z9</accession>
<comment type="caution">
    <text evidence="2">The sequence shown here is derived from an EMBL/GenBank/DDBJ whole genome shotgun (WGS) entry which is preliminary data.</text>
</comment>
<dbReference type="Pfam" id="PF06985">
    <property type="entry name" value="HET"/>
    <property type="match status" value="1"/>
</dbReference>
<dbReference type="OrthoDB" id="3536140at2759"/>
<dbReference type="PANTHER" id="PTHR33112:SF1">
    <property type="entry name" value="HETEROKARYON INCOMPATIBILITY DOMAIN-CONTAINING PROTEIN"/>
    <property type="match status" value="1"/>
</dbReference>
<feature type="domain" description="Heterokaryon incompatibility" evidence="1">
    <location>
        <begin position="4"/>
        <end position="92"/>
    </location>
</feature>
<dbReference type="EMBL" id="MU253826">
    <property type="protein sequence ID" value="KAG9245886.1"/>
    <property type="molecule type" value="Genomic_DNA"/>
</dbReference>
<evidence type="ECO:0000313" key="2">
    <source>
        <dbReference type="EMBL" id="KAG9245886.1"/>
    </source>
</evidence>